<dbReference type="EMBL" id="JAAXOT010000010">
    <property type="protein sequence ID" value="NKY58478.1"/>
    <property type="molecule type" value="Genomic_DNA"/>
</dbReference>
<dbReference type="Proteomes" id="UP000570678">
    <property type="component" value="Unassembled WGS sequence"/>
</dbReference>
<proteinExistence type="predicted"/>
<feature type="region of interest" description="Disordered" evidence="1">
    <location>
        <begin position="124"/>
        <end position="170"/>
    </location>
</feature>
<dbReference type="SUPFAM" id="SSF103196">
    <property type="entry name" value="Roadblock/LC7 domain"/>
    <property type="match status" value="1"/>
</dbReference>
<dbReference type="RefSeq" id="WP_084493330.1">
    <property type="nucleotide sequence ID" value="NZ_JAAXOT010000010.1"/>
</dbReference>
<evidence type="ECO:0000313" key="3">
    <source>
        <dbReference type="EMBL" id="NKY58478.1"/>
    </source>
</evidence>
<reference evidence="3 4" key="1">
    <citation type="submission" date="2020-04" db="EMBL/GenBank/DDBJ databases">
        <title>MicrobeNet Type strains.</title>
        <authorList>
            <person name="Nicholson A.C."/>
        </authorList>
    </citation>
    <scope>NUCLEOTIDE SEQUENCE [LARGE SCALE GENOMIC DNA]</scope>
    <source>
        <strain evidence="3 4">JCM 3332</strain>
    </source>
</reference>
<keyword evidence="4" id="KW-1185">Reference proteome</keyword>
<organism evidence="3 4">
    <name type="scientific">Nocardia flavorosea</name>
    <dbReference type="NCBI Taxonomy" id="53429"/>
    <lineage>
        <taxon>Bacteria</taxon>
        <taxon>Bacillati</taxon>
        <taxon>Actinomycetota</taxon>
        <taxon>Actinomycetes</taxon>
        <taxon>Mycobacteriales</taxon>
        <taxon>Nocardiaceae</taxon>
        <taxon>Nocardia</taxon>
    </lineage>
</organism>
<evidence type="ECO:0000259" key="2">
    <source>
        <dbReference type="SMART" id="SM00960"/>
    </source>
</evidence>
<sequence>MTDPNRTDLSWLLEDLVRGLPDADSAVLLSTDGLLMGHSSGLDRDDAERFAAMASAFHSLARSAGSHFKAGGVCQTVVELDRAVLFVTAAGGNACLSLLAADSADLGMVAYEMNRTVQQVGAHLGVDSRTYQDDRGRPGPYDRPVPQNRSPIPAHDRPGTQVRGYPNGIR</sequence>
<dbReference type="Pfam" id="PF03259">
    <property type="entry name" value="Robl_LC7"/>
    <property type="match status" value="1"/>
</dbReference>
<gene>
    <name evidence="3" type="ORF">HGA15_20510</name>
</gene>
<name>A0A846YMI5_9NOCA</name>
<dbReference type="PANTHER" id="PTHR36222">
    <property type="entry name" value="SERINE PROTEASE INHIBITOR RV3364C"/>
    <property type="match status" value="1"/>
</dbReference>
<dbReference type="SMART" id="SM00960">
    <property type="entry name" value="Robl_LC7"/>
    <property type="match status" value="1"/>
</dbReference>
<protein>
    <submittedName>
        <fullName evidence="3">Roadblock/LC7 domain-containing protein</fullName>
    </submittedName>
</protein>
<dbReference type="InterPro" id="IPR004942">
    <property type="entry name" value="Roadblock/LAMTOR2_dom"/>
</dbReference>
<feature type="domain" description="Roadblock/LAMTOR2" evidence="2">
    <location>
        <begin position="10"/>
        <end position="100"/>
    </location>
</feature>
<dbReference type="AlphaFoldDB" id="A0A846YMI5"/>
<dbReference type="InterPro" id="IPR053141">
    <property type="entry name" value="Mycobact_SerProt_Inhib_Rv3364c"/>
</dbReference>
<evidence type="ECO:0000313" key="4">
    <source>
        <dbReference type="Proteomes" id="UP000570678"/>
    </source>
</evidence>
<comment type="caution">
    <text evidence="3">The sequence shown here is derived from an EMBL/GenBank/DDBJ whole genome shotgun (WGS) entry which is preliminary data.</text>
</comment>
<dbReference type="Gene3D" id="3.30.450.30">
    <property type="entry name" value="Dynein light chain 2a, cytoplasmic"/>
    <property type="match status" value="1"/>
</dbReference>
<evidence type="ECO:0000256" key="1">
    <source>
        <dbReference type="SAM" id="MobiDB-lite"/>
    </source>
</evidence>
<dbReference type="PANTHER" id="PTHR36222:SF1">
    <property type="entry name" value="SERINE PROTEASE INHIBITOR RV3364C"/>
    <property type="match status" value="1"/>
</dbReference>
<accession>A0A846YMI5</accession>